<accession>A0A9P6E2G5</accession>
<reference evidence="3" key="1">
    <citation type="journal article" date="2020" name="Nat. Commun.">
        <title>Large-scale genome sequencing of mycorrhizal fungi provides insights into the early evolution of symbiotic traits.</title>
        <authorList>
            <person name="Miyauchi S."/>
            <person name="Kiss E."/>
            <person name="Kuo A."/>
            <person name="Drula E."/>
            <person name="Kohler A."/>
            <person name="Sanchez-Garcia M."/>
            <person name="Morin E."/>
            <person name="Andreopoulos B."/>
            <person name="Barry K.W."/>
            <person name="Bonito G."/>
            <person name="Buee M."/>
            <person name="Carver A."/>
            <person name="Chen C."/>
            <person name="Cichocki N."/>
            <person name="Clum A."/>
            <person name="Culley D."/>
            <person name="Crous P.W."/>
            <person name="Fauchery L."/>
            <person name="Girlanda M."/>
            <person name="Hayes R.D."/>
            <person name="Keri Z."/>
            <person name="LaButti K."/>
            <person name="Lipzen A."/>
            <person name="Lombard V."/>
            <person name="Magnuson J."/>
            <person name="Maillard F."/>
            <person name="Murat C."/>
            <person name="Nolan M."/>
            <person name="Ohm R.A."/>
            <person name="Pangilinan J."/>
            <person name="Pereira M.F."/>
            <person name="Perotto S."/>
            <person name="Peter M."/>
            <person name="Pfister S."/>
            <person name="Riley R."/>
            <person name="Sitrit Y."/>
            <person name="Stielow J.B."/>
            <person name="Szollosi G."/>
            <person name="Zifcakova L."/>
            <person name="Stursova M."/>
            <person name="Spatafora J.W."/>
            <person name="Tedersoo L."/>
            <person name="Vaario L.M."/>
            <person name="Yamada A."/>
            <person name="Yan M."/>
            <person name="Wang P."/>
            <person name="Xu J."/>
            <person name="Bruns T."/>
            <person name="Baldrian P."/>
            <person name="Vilgalys R."/>
            <person name="Dunand C."/>
            <person name="Henrissat B."/>
            <person name="Grigoriev I.V."/>
            <person name="Hibbett D."/>
            <person name="Nagy L.G."/>
            <person name="Martin F.M."/>
        </authorList>
    </citation>
    <scope>NUCLEOTIDE SEQUENCE</scope>
    <source>
        <strain evidence="3">UP504</strain>
    </source>
</reference>
<dbReference type="Pfam" id="PF00388">
    <property type="entry name" value="PI-PLC-X"/>
    <property type="match status" value="1"/>
</dbReference>
<dbReference type="GO" id="GO:0006629">
    <property type="term" value="P:lipid metabolic process"/>
    <property type="evidence" value="ECO:0007669"/>
    <property type="project" value="InterPro"/>
</dbReference>
<dbReference type="GO" id="GO:0008081">
    <property type="term" value="F:phosphoric diester hydrolase activity"/>
    <property type="evidence" value="ECO:0007669"/>
    <property type="project" value="InterPro"/>
</dbReference>
<dbReference type="InterPro" id="IPR017946">
    <property type="entry name" value="PLC-like_Pdiesterase_TIM-brl"/>
</dbReference>
<evidence type="ECO:0000259" key="2">
    <source>
        <dbReference type="SMART" id="SM00148"/>
    </source>
</evidence>
<keyword evidence="4" id="KW-1185">Reference proteome</keyword>
<sequence length="352" mass="38996">MQASTSDVGPDRFQNGRPQGPAVLVTKKRNLASFLGDFSDNTPLYGLLLPGVLAYRGYPISQCQSPAFPLASQLRSGVRVLDIRLAVVDSVLTVYHDIVSQRVTFSAVLDIVFTYLESEEGASETVVMFIKQEDGARTPEWIFSILVKEAVYTADSTRSSRWYLENRIPRLGEVRGKIVMCSRFSDVGAGWPGGDDGLGIRPTTWPDNAKDGFEWYCGSVRVQTHDWYAIPSFLAIPDKFRRCTDILLDKEGDSRDPCSSPPLAPTPTLNISFTSASSFPFALPPMIALGCKWRCLGFTGMNERLGDWIIESLSPSYTGIASANVKIRGWVMIDFVDLPQDLLSLLVECNYH</sequence>
<dbReference type="EMBL" id="MU128909">
    <property type="protein sequence ID" value="KAF9521184.1"/>
    <property type="molecule type" value="Genomic_DNA"/>
</dbReference>
<evidence type="ECO:0000313" key="4">
    <source>
        <dbReference type="Proteomes" id="UP000886523"/>
    </source>
</evidence>
<comment type="caution">
    <text evidence="3">The sequence shown here is derived from an EMBL/GenBank/DDBJ whole genome shotgun (WGS) entry which is preliminary data.</text>
</comment>
<evidence type="ECO:0000313" key="3">
    <source>
        <dbReference type="EMBL" id="KAF9521184.1"/>
    </source>
</evidence>
<organism evidence="3 4">
    <name type="scientific">Hydnum rufescens UP504</name>
    <dbReference type="NCBI Taxonomy" id="1448309"/>
    <lineage>
        <taxon>Eukaryota</taxon>
        <taxon>Fungi</taxon>
        <taxon>Dikarya</taxon>
        <taxon>Basidiomycota</taxon>
        <taxon>Agaricomycotina</taxon>
        <taxon>Agaricomycetes</taxon>
        <taxon>Cantharellales</taxon>
        <taxon>Hydnaceae</taxon>
        <taxon>Hydnum</taxon>
    </lineage>
</organism>
<proteinExistence type="predicted"/>
<feature type="domain" description="Phosphatidylinositol-specific phospholipase C X" evidence="2">
    <location>
        <begin position="38"/>
        <end position="183"/>
    </location>
</feature>
<dbReference type="SMART" id="SM00148">
    <property type="entry name" value="PLCXc"/>
    <property type="match status" value="1"/>
</dbReference>
<dbReference type="InterPro" id="IPR000909">
    <property type="entry name" value="PLipase_C_PInositol-sp_X_dom"/>
</dbReference>
<name>A0A9P6E2G5_9AGAM</name>
<evidence type="ECO:0000256" key="1">
    <source>
        <dbReference type="SAM" id="MobiDB-lite"/>
    </source>
</evidence>
<dbReference type="OrthoDB" id="1046782at2759"/>
<dbReference type="PROSITE" id="PS50007">
    <property type="entry name" value="PIPLC_X_DOMAIN"/>
    <property type="match status" value="1"/>
</dbReference>
<dbReference type="AlphaFoldDB" id="A0A9P6E2G5"/>
<protein>
    <recommendedName>
        <fullName evidence="2">Phosphatidylinositol-specific phospholipase C X domain-containing protein</fullName>
    </recommendedName>
</protein>
<dbReference type="SUPFAM" id="SSF51695">
    <property type="entry name" value="PLC-like phosphodiesterases"/>
    <property type="match status" value="1"/>
</dbReference>
<dbReference type="Proteomes" id="UP000886523">
    <property type="component" value="Unassembled WGS sequence"/>
</dbReference>
<feature type="region of interest" description="Disordered" evidence="1">
    <location>
        <begin position="1"/>
        <end position="20"/>
    </location>
</feature>
<dbReference type="Gene3D" id="3.20.20.190">
    <property type="entry name" value="Phosphatidylinositol (PI) phosphodiesterase"/>
    <property type="match status" value="1"/>
</dbReference>
<gene>
    <name evidence="3" type="ORF">BS47DRAFT_1286404</name>
</gene>